<keyword evidence="2" id="KW-0614">Plasmid</keyword>
<dbReference type="EMBL" id="LN854298">
    <property type="protein sequence ID" value="CRY97961.1"/>
    <property type="molecule type" value="Genomic_DNA"/>
</dbReference>
<evidence type="ECO:0008006" key="3">
    <source>
        <dbReference type="Google" id="ProtNLM"/>
    </source>
</evidence>
<protein>
    <recommendedName>
        <fullName evidence="3">Type II toxin-antitoxin system PemK/MazF family toxin</fullName>
    </recommendedName>
</protein>
<proteinExistence type="predicted"/>
<name>A0A0H5Q7G0_9ZZZZ</name>
<dbReference type="InterPro" id="IPR003477">
    <property type="entry name" value="PemK-like"/>
</dbReference>
<organism evidence="2">
    <name type="scientific">uncultured prokaryote</name>
    <dbReference type="NCBI Taxonomy" id="198431"/>
    <lineage>
        <taxon>unclassified sequences</taxon>
        <taxon>environmental samples</taxon>
    </lineage>
</organism>
<reference evidence="2" key="2">
    <citation type="submission" date="2015-07" db="EMBL/GenBank/DDBJ databases">
        <title>Plasmids, circular viruses and viroids from rat gut.</title>
        <authorList>
            <person name="Jorgensen T.J."/>
            <person name="Hansen M.A."/>
            <person name="Xu Z."/>
            <person name="Tabak M.A."/>
            <person name="Sorensen S.J."/>
            <person name="Hansen L.H."/>
        </authorList>
    </citation>
    <scope>NUCLEOTIDE SEQUENCE</scope>
    <source>
        <plasmid evidence="2">pRGRH1799</plasmid>
    </source>
</reference>
<reference evidence="2" key="1">
    <citation type="submission" date="2015-06" db="EMBL/GenBank/DDBJ databases">
        <authorList>
            <person name="Joergensen T."/>
        </authorList>
    </citation>
    <scope>NUCLEOTIDE SEQUENCE</scope>
    <source>
        <plasmid evidence="2">pRGRH1799</plasmid>
    </source>
</reference>
<geneLocation type="plasmid" evidence="2">
    <name>pRGRH1799</name>
</geneLocation>
<sequence>MNDGATDGGGERPAPKGPLPEEKPQRVKPRIIAAPKIRQLYWCDFWRDSQLPEMWKTRPVVVVSYKNALHGPCLVVPTSTDPQDDNRWAYKLSSSVDGQTSWAVCNQPSTIAPSRLSQVRGKIPLVSEADFNEILARLMAWLPKPFDLEK</sequence>
<feature type="compositionally biased region" description="Basic and acidic residues" evidence="1">
    <location>
        <begin position="9"/>
        <end position="25"/>
    </location>
</feature>
<dbReference type="GO" id="GO:0003677">
    <property type="term" value="F:DNA binding"/>
    <property type="evidence" value="ECO:0007669"/>
    <property type="project" value="InterPro"/>
</dbReference>
<dbReference type="SUPFAM" id="SSF50118">
    <property type="entry name" value="Cell growth inhibitor/plasmid maintenance toxic component"/>
    <property type="match status" value="1"/>
</dbReference>
<evidence type="ECO:0000256" key="1">
    <source>
        <dbReference type="SAM" id="MobiDB-lite"/>
    </source>
</evidence>
<evidence type="ECO:0000313" key="2">
    <source>
        <dbReference type="EMBL" id="CRY97961.1"/>
    </source>
</evidence>
<dbReference type="AlphaFoldDB" id="A0A0H5Q7G0"/>
<feature type="region of interest" description="Disordered" evidence="1">
    <location>
        <begin position="1"/>
        <end position="28"/>
    </location>
</feature>
<accession>A0A0H5Q7G0</accession>
<dbReference type="Gene3D" id="2.30.30.110">
    <property type="match status" value="1"/>
</dbReference>
<dbReference type="InterPro" id="IPR011067">
    <property type="entry name" value="Plasmid_toxin/cell-grow_inhib"/>
</dbReference>
<dbReference type="Pfam" id="PF02452">
    <property type="entry name" value="PemK_toxin"/>
    <property type="match status" value="1"/>
</dbReference>